<reference evidence="2 3" key="1">
    <citation type="submission" date="2018-12" db="EMBL/GenBank/DDBJ databases">
        <authorList>
            <consortium name="Pathogen Informatics"/>
        </authorList>
    </citation>
    <scope>NUCLEOTIDE SEQUENCE [LARGE SCALE GENOMIC DNA]</scope>
    <source>
        <strain evidence="2 3">NCTC10485</strain>
    </source>
</reference>
<organism evidence="2 3">
    <name type="scientific">Mycolicibacterium chitae</name>
    <name type="common">Mycobacterium chitae</name>
    <dbReference type="NCBI Taxonomy" id="1792"/>
    <lineage>
        <taxon>Bacteria</taxon>
        <taxon>Bacillati</taxon>
        <taxon>Actinomycetota</taxon>
        <taxon>Actinomycetes</taxon>
        <taxon>Mycobacteriales</taxon>
        <taxon>Mycobacteriaceae</taxon>
        <taxon>Mycolicibacterium</taxon>
    </lineage>
</organism>
<evidence type="ECO:0000313" key="3">
    <source>
        <dbReference type="Proteomes" id="UP000282551"/>
    </source>
</evidence>
<feature type="transmembrane region" description="Helical" evidence="1">
    <location>
        <begin position="165"/>
        <end position="186"/>
    </location>
</feature>
<sequence length="263" mass="28455">MIRFLDGYLRSPLSGIAPWILMSVLSSPGRFEEAVCSALGLTLLTMWLGKRRGISIHALEVFGALFFAVLAVVGLFASDGAIRWMEMWAGELTNLCLALFVIATLIVRKPFTLPYAKEQAPEEYWGTPVFLRINYVISAVWAAAFTFSAIIGTVGVLALHNPDDFWTGWVLQLAAIFFAVAFTEFYPDYASAKEAAARGESEPAPSVLTLFDWAPMFVLIAGIFGWVTDALPDAVGIAMIVVGVIANALVSKLAPSAAPATDR</sequence>
<keyword evidence="1" id="KW-0472">Membrane</keyword>
<gene>
    <name evidence="2" type="ORF">NCTC10485_04313</name>
</gene>
<protein>
    <submittedName>
        <fullName evidence="2">Membrane protein</fullName>
    </submittedName>
</protein>
<feature type="transmembrane region" description="Helical" evidence="1">
    <location>
        <begin position="61"/>
        <end position="82"/>
    </location>
</feature>
<feature type="transmembrane region" description="Helical" evidence="1">
    <location>
        <begin position="88"/>
        <end position="107"/>
    </location>
</feature>
<feature type="transmembrane region" description="Helical" evidence="1">
    <location>
        <begin position="234"/>
        <end position="254"/>
    </location>
</feature>
<keyword evidence="1" id="KW-0812">Transmembrane</keyword>
<evidence type="ECO:0000256" key="1">
    <source>
        <dbReference type="SAM" id="Phobius"/>
    </source>
</evidence>
<dbReference type="RefSeq" id="WP_126335597.1">
    <property type="nucleotide sequence ID" value="NZ_AP022604.1"/>
</dbReference>
<feature type="transmembrane region" description="Helical" evidence="1">
    <location>
        <begin position="135"/>
        <end position="159"/>
    </location>
</feature>
<evidence type="ECO:0000313" key="2">
    <source>
        <dbReference type="EMBL" id="VEG49998.1"/>
    </source>
</evidence>
<dbReference type="Proteomes" id="UP000282551">
    <property type="component" value="Chromosome"/>
</dbReference>
<keyword evidence="1" id="KW-1133">Transmembrane helix</keyword>
<proteinExistence type="predicted"/>
<dbReference type="AlphaFoldDB" id="A0A3S4RQN5"/>
<feature type="transmembrane region" description="Helical" evidence="1">
    <location>
        <begin position="207"/>
        <end position="228"/>
    </location>
</feature>
<name>A0A3S4RQN5_MYCCI</name>
<accession>A0A3S4RQN5</accession>
<dbReference type="OrthoDB" id="3870305at2"/>
<dbReference type="EMBL" id="LR134355">
    <property type="protein sequence ID" value="VEG49998.1"/>
    <property type="molecule type" value="Genomic_DNA"/>
</dbReference>
<keyword evidence="3" id="KW-1185">Reference proteome</keyword>